<protein>
    <recommendedName>
        <fullName evidence="3">Dihydroorotate dehydrogenase</fullName>
    </recommendedName>
</protein>
<organism evidence="1 2">
    <name type="scientific">Sulfitobacter albidus</name>
    <dbReference type="NCBI Taxonomy" id="2829501"/>
    <lineage>
        <taxon>Bacteria</taxon>
        <taxon>Pseudomonadati</taxon>
        <taxon>Pseudomonadota</taxon>
        <taxon>Alphaproteobacteria</taxon>
        <taxon>Rhodobacterales</taxon>
        <taxon>Roseobacteraceae</taxon>
        <taxon>Sulfitobacter</taxon>
    </lineage>
</organism>
<evidence type="ECO:0008006" key="3">
    <source>
        <dbReference type="Google" id="ProtNLM"/>
    </source>
</evidence>
<gene>
    <name evidence="1" type="ORF">KDD17_09415</name>
</gene>
<accession>A0A975JBH9</accession>
<dbReference type="KEGG" id="sual:KDD17_09415"/>
<keyword evidence="2" id="KW-1185">Reference proteome</keyword>
<name>A0A975JBH9_9RHOB</name>
<evidence type="ECO:0000313" key="2">
    <source>
        <dbReference type="Proteomes" id="UP000683291"/>
    </source>
</evidence>
<dbReference type="EMBL" id="CP073581">
    <property type="protein sequence ID" value="QUJ75236.1"/>
    <property type="molecule type" value="Genomic_DNA"/>
</dbReference>
<sequence>MTDRKTDTLEDLFAAARADPPAVPDALIARVLADAARVQPRAPLWRRIVDGIGGPVGLGGVVTGALAGMWIGFAPPSDTLDPLAVLVDGGALATVELTETFYDFGWEAEEG</sequence>
<dbReference type="RefSeq" id="WP_212703441.1">
    <property type="nucleotide sequence ID" value="NZ_CP073581.1"/>
</dbReference>
<reference evidence="1" key="1">
    <citation type="submission" date="2021-04" db="EMBL/GenBank/DDBJ databases">
        <title>Complete genome sequence for Sulfitobacter sp. strain JK7-1.</title>
        <authorList>
            <person name="Park S.-J."/>
        </authorList>
    </citation>
    <scope>NUCLEOTIDE SEQUENCE</scope>
    <source>
        <strain evidence="1">JK7-1</strain>
    </source>
</reference>
<evidence type="ECO:0000313" key="1">
    <source>
        <dbReference type="EMBL" id="QUJ75236.1"/>
    </source>
</evidence>
<dbReference type="AlphaFoldDB" id="A0A975JBH9"/>
<dbReference type="Proteomes" id="UP000683291">
    <property type="component" value="Chromosome 1"/>
</dbReference>
<proteinExistence type="predicted"/>